<keyword evidence="4" id="KW-1185">Reference proteome</keyword>
<sequence length="67" mass="7244">MDKTSPGAGGWGDVRHQDEALVTVALQDVNDNLPAFPRTHTHLKLSEDTQPNTLITALPAHDPDMVS</sequence>
<dbReference type="Gene3D" id="2.60.40.60">
    <property type="entry name" value="Cadherins"/>
    <property type="match status" value="1"/>
</dbReference>
<dbReference type="PROSITE" id="PS00232">
    <property type="entry name" value="CADHERIN_1"/>
    <property type="match status" value="1"/>
</dbReference>
<gene>
    <name evidence="3" type="ORF">Pmani_013317</name>
</gene>
<dbReference type="GO" id="GO:0007155">
    <property type="term" value="P:cell adhesion"/>
    <property type="evidence" value="ECO:0007669"/>
    <property type="project" value="InterPro"/>
</dbReference>
<evidence type="ECO:0000313" key="3">
    <source>
        <dbReference type="EMBL" id="KAK4315400.1"/>
    </source>
</evidence>
<name>A0AAE1PXE4_9EUCA</name>
<keyword evidence="2" id="KW-0472">Membrane</keyword>
<proteinExistence type="predicted"/>
<reference evidence="3" key="1">
    <citation type="submission" date="2023-11" db="EMBL/GenBank/DDBJ databases">
        <title>Genome assemblies of two species of porcelain crab, Petrolisthes cinctipes and Petrolisthes manimaculis (Anomura: Porcellanidae).</title>
        <authorList>
            <person name="Angst P."/>
        </authorList>
    </citation>
    <scope>NUCLEOTIDE SEQUENCE</scope>
    <source>
        <strain evidence="3">PB745_02</strain>
        <tissue evidence="3">Gill</tissue>
    </source>
</reference>
<dbReference type="InterPro" id="IPR015919">
    <property type="entry name" value="Cadherin-like_sf"/>
</dbReference>
<organism evidence="3 4">
    <name type="scientific">Petrolisthes manimaculis</name>
    <dbReference type="NCBI Taxonomy" id="1843537"/>
    <lineage>
        <taxon>Eukaryota</taxon>
        <taxon>Metazoa</taxon>
        <taxon>Ecdysozoa</taxon>
        <taxon>Arthropoda</taxon>
        <taxon>Crustacea</taxon>
        <taxon>Multicrustacea</taxon>
        <taxon>Malacostraca</taxon>
        <taxon>Eumalacostraca</taxon>
        <taxon>Eucarida</taxon>
        <taxon>Decapoda</taxon>
        <taxon>Pleocyemata</taxon>
        <taxon>Anomura</taxon>
        <taxon>Galatheoidea</taxon>
        <taxon>Porcellanidae</taxon>
        <taxon>Petrolisthes</taxon>
    </lineage>
</organism>
<comment type="subcellular location">
    <subcellularLocation>
        <location evidence="1">Membrane</location>
    </subcellularLocation>
</comment>
<protein>
    <recommendedName>
        <fullName evidence="5">Cadherin domain-containing protein</fullName>
    </recommendedName>
</protein>
<comment type="caution">
    <text evidence="3">The sequence shown here is derived from an EMBL/GenBank/DDBJ whole genome shotgun (WGS) entry which is preliminary data.</text>
</comment>
<evidence type="ECO:0000256" key="2">
    <source>
        <dbReference type="ARBA" id="ARBA00023136"/>
    </source>
</evidence>
<evidence type="ECO:0008006" key="5">
    <source>
        <dbReference type="Google" id="ProtNLM"/>
    </source>
</evidence>
<evidence type="ECO:0000256" key="1">
    <source>
        <dbReference type="ARBA" id="ARBA00004370"/>
    </source>
</evidence>
<accession>A0AAE1PXE4</accession>
<dbReference type="SUPFAM" id="SSF49313">
    <property type="entry name" value="Cadherin-like"/>
    <property type="match status" value="1"/>
</dbReference>
<dbReference type="GO" id="GO:0005886">
    <property type="term" value="C:plasma membrane"/>
    <property type="evidence" value="ECO:0007669"/>
    <property type="project" value="InterPro"/>
</dbReference>
<dbReference type="AlphaFoldDB" id="A0AAE1PXE4"/>
<evidence type="ECO:0000313" key="4">
    <source>
        <dbReference type="Proteomes" id="UP001292094"/>
    </source>
</evidence>
<dbReference type="EMBL" id="JAWZYT010001114">
    <property type="protein sequence ID" value="KAK4315400.1"/>
    <property type="molecule type" value="Genomic_DNA"/>
</dbReference>
<dbReference type="GO" id="GO:0005509">
    <property type="term" value="F:calcium ion binding"/>
    <property type="evidence" value="ECO:0007669"/>
    <property type="project" value="InterPro"/>
</dbReference>
<dbReference type="InterPro" id="IPR020894">
    <property type="entry name" value="Cadherin_CS"/>
</dbReference>
<dbReference type="Proteomes" id="UP001292094">
    <property type="component" value="Unassembled WGS sequence"/>
</dbReference>